<dbReference type="AlphaFoldDB" id="A0A251TVX6"/>
<evidence type="ECO:0000313" key="2">
    <source>
        <dbReference type="Proteomes" id="UP000215914"/>
    </source>
</evidence>
<dbReference type="Proteomes" id="UP000215914">
    <property type="component" value="Chromosome 9"/>
</dbReference>
<accession>A0A251TVX6</accession>
<proteinExistence type="predicted"/>
<dbReference type="InParanoid" id="A0A251TVX6"/>
<reference evidence="2" key="1">
    <citation type="journal article" date="2017" name="Nature">
        <title>The sunflower genome provides insights into oil metabolism, flowering and Asterid evolution.</title>
        <authorList>
            <person name="Badouin H."/>
            <person name="Gouzy J."/>
            <person name="Grassa C.J."/>
            <person name="Murat F."/>
            <person name="Staton S.E."/>
            <person name="Cottret L."/>
            <person name="Lelandais-Briere C."/>
            <person name="Owens G.L."/>
            <person name="Carrere S."/>
            <person name="Mayjonade B."/>
            <person name="Legrand L."/>
            <person name="Gill N."/>
            <person name="Kane N.C."/>
            <person name="Bowers J.E."/>
            <person name="Hubner S."/>
            <person name="Bellec A."/>
            <person name="Berard A."/>
            <person name="Berges H."/>
            <person name="Blanchet N."/>
            <person name="Boniface M.C."/>
            <person name="Brunel D."/>
            <person name="Catrice O."/>
            <person name="Chaidir N."/>
            <person name="Claudel C."/>
            <person name="Donnadieu C."/>
            <person name="Faraut T."/>
            <person name="Fievet G."/>
            <person name="Helmstetter N."/>
            <person name="King M."/>
            <person name="Knapp S.J."/>
            <person name="Lai Z."/>
            <person name="Le Paslier M.C."/>
            <person name="Lippi Y."/>
            <person name="Lorenzon L."/>
            <person name="Mandel J.R."/>
            <person name="Marage G."/>
            <person name="Marchand G."/>
            <person name="Marquand E."/>
            <person name="Bret-Mestries E."/>
            <person name="Morien E."/>
            <person name="Nambeesan S."/>
            <person name="Nguyen T."/>
            <person name="Pegot-Espagnet P."/>
            <person name="Pouilly N."/>
            <person name="Raftis F."/>
            <person name="Sallet E."/>
            <person name="Schiex T."/>
            <person name="Thomas J."/>
            <person name="Vandecasteele C."/>
            <person name="Vares D."/>
            <person name="Vear F."/>
            <person name="Vautrin S."/>
            <person name="Crespi M."/>
            <person name="Mangin B."/>
            <person name="Burke J.M."/>
            <person name="Salse J."/>
            <person name="Munos S."/>
            <person name="Vincourt P."/>
            <person name="Rieseberg L.H."/>
            <person name="Langlade N.B."/>
        </authorList>
    </citation>
    <scope>NUCLEOTIDE SEQUENCE [LARGE SCALE GENOMIC DNA]</scope>
    <source>
        <strain evidence="2">cv. SF193</strain>
    </source>
</reference>
<protein>
    <submittedName>
        <fullName evidence="1">Uncharacterized protein</fullName>
    </submittedName>
</protein>
<name>A0A251TVX6_HELAN</name>
<gene>
    <name evidence="1" type="ORF">HannXRQ_Chr09g0254801</name>
</gene>
<keyword evidence="2" id="KW-1185">Reference proteome</keyword>
<evidence type="ECO:0000313" key="1">
    <source>
        <dbReference type="EMBL" id="OTG14929.1"/>
    </source>
</evidence>
<organism evidence="1 2">
    <name type="scientific">Helianthus annuus</name>
    <name type="common">Common sunflower</name>
    <dbReference type="NCBI Taxonomy" id="4232"/>
    <lineage>
        <taxon>Eukaryota</taxon>
        <taxon>Viridiplantae</taxon>
        <taxon>Streptophyta</taxon>
        <taxon>Embryophyta</taxon>
        <taxon>Tracheophyta</taxon>
        <taxon>Spermatophyta</taxon>
        <taxon>Magnoliopsida</taxon>
        <taxon>eudicotyledons</taxon>
        <taxon>Gunneridae</taxon>
        <taxon>Pentapetalae</taxon>
        <taxon>asterids</taxon>
        <taxon>campanulids</taxon>
        <taxon>Asterales</taxon>
        <taxon>Asteraceae</taxon>
        <taxon>Asteroideae</taxon>
        <taxon>Heliantheae alliance</taxon>
        <taxon>Heliantheae</taxon>
        <taxon>Helianthus</taxon>
    </lineage>
</organism>
<sequence>MSSQGIKAICELLDMGLEDYWEFKTSRPGTNRFYFRGHKPVLASYKKVGFHLTQLISSLFILLLSRFFY</sequence>
<dbReference type="EMBL" id="CM007898">
    <property type="protein sequence ID" value="OTG14929.1"/>
    <property type="molecule type" value="Genomic_DNA"/>
</dbReference>